<comment type="subcellular location">
    <subcellularLocation>
        <location evidence="1">Cell membrane</location>
        <topology evidence="1">Multi-pass membrane protein</topology>
    </subcellularLocation>
</comment>
<evidence type="ECO:0000256" key="1">
    <source>
        <dbReference type="ARBA" id="ARBA00004651"/>
    </source>
</evidence>
<feature type="transmembrane region" description="Helical" evidence="6">
    <location>
        <begin position="345"/>
        <end position="367"/>
    </location>
</feature>
<feature type="transmembrane region" description="Helical" evidence="6">
    <location>
        <begin position="59"/>
        <end position="78"/>
    </location>
</feature>
<dbReference type="InterPro" id="IPR011701">
    <property type="entry name" value="MFS"/>
</dbReference>
<dbReference type="PANTHER" id="PTHR23513:SF18">
    <property type="entry name" value="INTEGRAL MEMBRANE PROTEIN"/>
    <property type="match status" value="1"/>
</dbReference>
<gene>
    <name evidence="7" type="ORF">UFOPK4098_00693</name>
</gene>
<feature type="transmembrane region" description="Helical" evidence="6">
    <location>
        <begin position="153"/>
        <end position="175"/>
    </location>
</feature>
<dbReference type="Pfam" id="PF07690">
    <property type="entry name" value="MFS_1"/>
    <property type="match status" value="1"/>
</dbReference>
<name>A0A6J7QVB6_9ZZZZ</name>
<protein>
    <submittedName>
        <fullName evidence="7">Unannotated protein</fullName>
    </submittedName>
</protein>
<feature type="transmembrane region" description="Helical" evidence="6">
    <location>
        <begin position="20"/>
        <end position="47"/>
    </location>
</feature>
<dbReference type="PANTHER" id="PTHR23513">
    <property type="entry name" value="INTEGRAL MEMBRANE EFFLUX PROTEIN-RELATED"/>
    <property type="match status" value="1"/>
</dbReference>
<feature type="transmembrane region" description="Helical" evidence="6">
    <location>
        <begin position="253"/>
        <end position="274"/>
    </location>
</feature>
<evidence type="ECO:0000256" key="6">
    <source>
        <dbReference type="SAM" id="Phobius"/>
    </source>
</evidence>
<proteinExistence type="predicted"/>
<accession>A0A6J7QVB6</accession>
<evidence type="ECO:0000313" key="7">
    <source>
        <dbReference type="EMBL" id="CAB5018074.1"/>
    </source>
</evidence>
<keyword evidence="2" id="KW-1003">Cell membrane</keyword>
<evidence type="ECO:0000256" key="5">
    <source>
        <dbReference type="ARBA" id="ARBA00023136"/>
    </source>
</evidence>
<keyword evidence="4 6" id="KW-1133">Transmembrane helix</keyword>
<dbReference type="EMBL" id="CAFBPN010000028">
    <property type="protein sequence ID" value="CAB5018074.1"/>
    <property type="molecule type" value="Genomic_DNA"/>
</dbReference>
<dbReference type="GO" id="GO:0005886">
    <property type="term" value="C:plasma membrane"/>
    <property type="evidence" value="ECO:0007669"/>
    <property type="project" value="UniProtKB-SubCell"/>
</dbReference>
<keyword evidence="3 6" id="KW-0812">Transmembrane</keyword>
<feature type="transmembrane region" description="Helical" evidence="6">
    <location>
        <begin position="230"/>
        <end position="247"/>
    </location>
</feature>
<sequence>MSRGRPSQSAGSIGLPARPLFFSLARTHVLMTAGEAAMTVALANSLFLSMSPDAARGKVVLFLALSLAPFAVVSPLIGPVIDRMKGGRRLVVCLAAAGRAIVTLLMIGRIDSLTLFPLAFAAMVLSKTYSVSKSALVPTVVKSESDLVEANSRLGLLAGVVGFAVALPAGLLQLISDNAPLFLAVVLFLGALVSATQLPRGERVSQAPPTQAERDELHSPRLLRASRTMWLMRGLVGFMFFHLAFWLRDQKAGTVWFGLAVALSTLATMAGNALSPMMRRKLHEETMMLSALLALTIFGFITTYVGGVTGGVILAATVNCAAAICRLAFESVVQSDAPDANRARAFAVFETQNQMAWVLAGLVPVLFHISGDTGFALVGIATALGMLIFVMWGRFSIRIQGGQAIGLGRRPRRG</sequence>
<evidence type="ECO:0000256" key="2">
    <source>
        <dbReference type="ARBA" id="ARBA00022475"/>
    </source>
</evidence>
<keyword evidence="5 6" id="KW-0472">Membrane</keyword>
<feature type="transmembrane region" description="Helical" evidence="6">
    <location>
        <begin position="181"/>
        <end position="198"/>
    </location>
</feature>
<evidence type="ECO:0000256" key="3">
    <source>
        <dbReference type="ARBA" id="ARBA00022692"/>
    </source>
</evidence>
<evidence type="ECO:0000256" key="4">
    <source>
        <dbReference type="ARBA" id="ARBA00022989"/>
    </source>
</evidence>
<reference evidence="7" key="1">
    <citation type="submission" date="2020-05" db="EMBL/GenBank/DDBJ databases">
        <authorList>
            <person name="Chiriac C."/>
            <person name="Salcher M."/>
            <person name="Ghai R."/>
            <person name="Kavagutti S V."/>
        </authorList>
    </citation>
    <scope>NUCLEOTIDE SEQUENCE</scope>
</reference>
<feature type="transmembrane region" description="Helical" evidence="6">
    <location>
        <begin position="286"/>
        <end position="306"/>
    </location>
</feature>
<feature type="transmembrane region" description="Helical" evidence="6">
    <location>
        <begin position="373"/>
        <end position="392"/>
    </location>
</feature>
<dbReference type="GO" id="GO:0022857">
    <property type="term" value="F:transmembrane transporter activity"/>
    <property type="evidence" value="ECO:0007669"/>
    <property type="project" value="InterPro"/>
</dbReference>
<dbReference type="Gene3D" id="1.20.1250.20">
    <property type="entry name" value="MFS general substrate transporter like domains"/>
    <property type="match status" value="1"/>
</dbReference>
<dbReference type="AlphaFoldDB" id="A0A6J7QVB6"/>
<dbReference type="InterPro" id="IPR036259">
    <property type="entry name" value="MFS_trans_sf"/>
</dbReference>
<organism evidence="7">
    <name type="scientific">freshwater metagenome</name>
    <dbReference type="NCBI Taxonomy" id="449393"/>
    <lineage>
        <taxon>unclassified sequences</taxon>
        <taxon>metagenomes</taxon>
        <taxon>ecological metagenomes</taxon>
    </lineage>
</organism>
<dbReference type="SUPFAM" id="SSF103473">
    <property type="entry name" value="MFS general substrate transporter"/>
    <property type="match status" value="1"/>
</dbReference>